<feature type="transmembrane region" description="Helical" evidence="9">
    <location>
        <begin position="273"/>
        <end position="293"/>
    </location>
</feature>
<keyword evidence="3" id="KW-0813">Transport</keyword>
<comment type="subcellular location">
    <subcellularLocation>
        <location evidence="1">Cell membrane</location>
        <topology evidence="1">Multi-pass membrane protein</topology>
    </subcellularLocation>
</comment>
<feature type="transmembrane region" description="Helical" evidence="9">
    <location>
        <begin position="333"/>
        <end position="355"/>
    </location>
</feature>
<keyword evidence="11" id="KW-1185">Reference proteome</keyword>
<evidence type="ECO:0000313" key="11">
    <source>
        <dbReference type="Proteomes" id="UP001054820"/>
    </source>
</evidence>
<protein>
    <submittedName>
        <fullName evidence="10">Potassium transporter</fullName>
    </submittedName>
</protein>
<keyword evidence="7" id="KW-0406">Ion transport</keyword>
<dbReference type="EMBL" id="AP024202">
    <property type="protein sequence ID" value="BCN93509.1"/>
    <property type="molecule type" value="Genomic_DNA"/>
</dbReference>
<evidence type="ECO:0000313" key="10">
    <source>
        <dbReference type="EMBL" id="BCN93509.1"/>
    </source>
</evidence>
<dbReference type="RefSeq" id="WP_237260684.1">
    <property type="nucleotide sequence ID" value="NZ_AP024202.1"/>
</dbReference>
<sequence length="485" mass="52953">MLSSKMSYAVRMPVLLKYLGLLAFMLALLTLAPLIASVLFQDYQITLRYLIVIAVLIIFWGLSRTIEEPRQIQQNEALTIVALAFIGSPLLMTFAFMGSGLSFSDALFEAVSAITTTGLSMTTDLANRPETFLFARAWMQWYGGLGIVVLSVAIMMGNQIVNRSLSEPLGGESLATTTRSHARRVLAIYGVMTVVGIMVVWMLSGNFLLAINHVLAAVSTGGFSSFDMSLQSVDSWSIRFTIIGISLCGALPLLLYAVIFSKNWRKGIQDTELLALVIAIFLITSLLFFSFYMRSGMDAQEALGHAFFLGISAQTTTGFSTLDLSTIDDSAKLGMIISMLVGGSVGSTSGGIKLLRLVILFRLIQVMLQRTTMPTHAVNEPRLGGKLLESSDIQRVLMLVLLFIGVIVVSWLFFLLYGYPPMDALFEVVSATATVGLSSGITSADMPEVLKLVLSLDMLFGRLEIIALLVVLYLPNWIGKRKELV</sequence>
<dbReference type="Pfam" id="PF02386">
    <property type="entry name" value="TrkH"/>
    <property type="match status" value="1"/>
</dbReference>
<gene>
    <name evidence="10" type="ORF">THMIRHAM_12940</name>
</gene>
<dbReference type="PANTHER" id="PTHR32024:SF2">
    <property type="entry name" value="TRK SYSTEM POTASSIUM UPTAKE PROTEIN TRKG-RELATED"/>
    <property type="match status" value="1"/>
</dbReference>
<organism evidence="10 11">
    <name type="scientific">Thiomicrorhabdus immobilis</name>
    <dbReference type="NCBI Taxonomy" id="2791037"/>
    <lineage>
        <taxon>Bacteria</taxon>
        <taxon>Pseudomonadati</taxon>
        <taxon>Pseudomonadota</taxon>
        <taxon>Gammaproteobacteria</taxon>
        <taxon>Thiotrichales</taxon>
        <taxon>Piscirickettsiaceae</taxon>
        <taxon>Thiomicrorhabdus</taxon>
    </lineage>
</organism>
<name>A0ABM7MDK7_9GAMM</name>
<feature type="transmembrane region" description="Helical" evidence="9">
    <location>
        <begin position="138"/>
        <end position="156"/>
    </location>
</feature>
<feature type="transmembrane region" description="Helical" evidence="9">
    <location>
        <begin position="78"/>
        <end position="97"/>
    </location>
</feature>
<feature type="transmembrane region" description="Helical" evidence="9">
    <location>
        <begin position="396"/>
        <end position="419"/>
    </location>
</feature>
<feature type="transmembrane region" description="Helical" evidence="9">
    <location>
        <begin position="452"/>
        <end position="474"/>
    </location>
</feature>
<comment type="similarity">
    <text evidence="2">Belongs to the TrkH potassium transport family.</text>
</comment>
<reference evidence="10" key="1">
    <citation type="journal article" date="2022" name="Arch. Microbiol.">
        <title>Thiomicrorhabdus immobilis sp. nov., a mesophilic sulfur-oxidizing bacterium isolated from sediment of a brackish lake in northern Japan.</title>
        <authorList>
            <person name="Kojima H."/>
            <person name="Mochizuki J."/>
            <person name="Kanda M."/>
            <person name="Watanabe T."/>
            <person name="Fukui M."/>
        </authorList>
    </citation>
    <scope>NUCLEOTIDE SEQUENCE</scope>
    <source>
        <strain evidence="10">Am19</strain>
    </source>
</reference>
<feature type="transmembrane region" description="Helical" evidence="9">
    <location>
        <begin position="46"/>
        <end position="66"/>
    </location>
</feature>
<dbReference type="PANTHER" id="PTHR32024">
    <property type="entry name" value="TRK SYSTEM POTASSIUM UPTAKE PROTEIN TRKG-RELATED"/>
    <property type="match status" value="1"/>
</dbReference>
<evidence type="ECO:0000256" key="6">
    <source>
        <dbReference type="ARBA" id="ARBA00022989"/>
    </source>
</evidence>
<feature type="transmembrane region" description="Helical" evidence="9">
    <location>
        <begin position="186"/>
        <end position="216"/>
    </location>
</feature>
<evidence type="ECO:0000256" key="9">
    <source>
        <dbReference type="SAM" id="Phobius"/>
    </source>
</evidence>
<evidence type="ECO:0000256" key="4">
    <source>
        <dbReference type="ARBA" id="ARBA00022475"/>
    </source>
</evidence>
<evidence type="ECO:0000256" key="2">
    <source>
        <dbReference type="ARBA" id="ARBA00009137"/>
    </source>
</evidence>
<accession>A0ABM7MDK7</accession>
<proteinExistence type="inferred from homology"/>
<feature type="transmembrane region" description="Helical" evidence="9">
    <location>
        <begin position="236"/>
        <end position="261"/>
    </location>
</feature>
<evidence type="ECO:0000256" key="7">
    <source>
        <dbReference type="ARBA" id="ARBA00023065"/>
    </source>
</evidence>
<evidence type="ECO:0000256" key="5">
    <source>
        <dbReference type="ARBA" id="ARBA00022692"/>
    </source>
</evidence>
<keyword evidence="5 9" id="KW-0812">Transmembrane</keyword>
<dbReference type="InterPro" id="IPR003445">
    <property type="entry name" value="Cat_transpt"/>
</dbReference>
<dbReference type="Proteomes" id="UP001054820">
    <property type="component" value="Chromosome"/>
</dbReference>
<evidence type="ECO:0000256" key="1">
    <source>
        <dbReference type="ARBA" id="ARBA00004651"/>
    </source>
</evidence>
<keyword evidence="8 9" id="KW-0472">Membrane</keyword>
<keyword evidence="4" id="KW-1003">Cell membrane</keyword>
<keyword evidence="6 9" id="KW-1133">Transmembrane helix</keyword>
<evidence type="ECO:0000256" key="3">
    <source>
        <dbReference type="ARBA" id="ARBA00022448"/>
    </source>
</evidence>
<evidence type="ECO:0000256" key="8">
    <source>
        <dbReference type="ARBA" id="ARBA00023136"/>
    </source>
</evidence>